<dbReference type="STRING" id="159087.Daro_0101"/>
<dbReference type="InterPro" id="IPR003736">
    <property type="entry name" value="PAAI_dom"/>
</dbReference>
<dbReference type="Gene3D" id="3.10.129.10">
    <property type="entry name" value="Hotdog Thioesterase"/>
    <property type="match status" value="1"/>
</dbReference>
<proteinExistence type="inferred from homology"/>
<evidence type="ECO:0000256" key="6">
    <source>
        <dbReference type="ARBA" id="ARBA00040062"/>
    </source>
</evidence>
<dbReference type="NCBIfam" id="TIGR00369">
    <property type="entry name" value="unchar_dom_1"/>
    <property type="match status" value="1"/>
</dbReference>
<dbReference type="CDD" id="cd03443">
    <property type="entry name" value="PaaI_thioesterase"/>
    <property type="match status" value="1"/>
</dbReference>
<comment type="catalytic activity">
    <reaction evidence="3">
        <text>a long-chain fatty acyl-CoA + H2O = a long-chain fatty acid + CoA + H(+)</text>
        <dbReference type="Rhea" id="RHEA:67680"/>
        <dbReference type="ChEBI" id="CHEBI:15377"/>
        <dbReference type="ChEBI" id="CHEBI:15378"/>
        <dbReference type="ChEBI" id="CHEBI:57287"/>
        <dbReference type="ChEBI" id="CHEBI:57560"/>
        <dbReference type="ChEBI" id="CHEBI:83139"/>
    </reaction>
</comment>
<evidence type="ECO:0000256" key="7">
    <source>
        <dbReference type="ARBA" id="ARBA00048062"/>
    </source>
</evidence>
<accession>Q47JX1</accession>
<evidence type="ECO:0000256" key="1">
    <source>
        <dbReference type="ARBA" id="ARBA00022801"/>
    </source>
</evidence>
<gene>
    <name evidence="9" type="ordered locus">Daro_0101</name>
</gene>
<dbReference type="KEGG" id="dar:Daro_0101"/>
<feature type="domain" description="Thioesterase" evidence="8">
    <location>
        <begin position="53"/>
        <end position="128"/>
    </location>
</feature>
<comment type="similarity">
    <text evidence="4">Belongs to the YigI thioesterase family.</text>
</comment>
<dbReference type="eggNOG" id="COG2050">
    <property type="taxonomic scope" value="Bacteria"/>
</dbReference>
<name>Q47JX1_DECAR</name>
<dbReference type="PANTHER" id="PTHR43240">
    <property type="entry name" value="1,4-DIHYDROXY-2-NAPHTHOYL-COA THIOESTERASE 1"/>
    <property type="match status" value="1"/>
</dbReference>
<dbReference type="InterPro" id="IPR029069">
    <property type="entry name" value="HotDog_dom_sf"/>
</dbReference>
<dbReference type="PANTHER" id="PTHR43240:SF20">
    <property type="entry name" value="MEDIUM_LONG-CHAIN ACYL-COA THIOESTERASE YIGI"/>
    <property type="match status" value="1"/>
</dbReference>
<dbReference type="GO" id="GO:0047617">
    <property type="term" value="F:fatty acyl-CoA hydrolase activity"/>
    <property type="evidence" value="ECO:0007669"/>
    <property type="project" value="UniProtKB-EC"/>
</dbReference>
<evidence type="ECO:0000256" key="4">
    <source>
        <dbReference type="ARBA" id="ARBA00038381"/>
    </source>
</evidence>
<evidence type="ECO:0000256" key="2">
    <source>
        <dbReference type="ARBA" id="ARBA00035880"/>
    </source>
</evidence>
<sequence>MSIHAHDPDFAERVHASFAKQHAMDLIQATLPVVEPGRTEIHLPHWTGVEQQHGFVHGGVVGMIADSAAGYAAMTLVSASASVLTVEYKMNLVAPADGEKLIARGKVVRPGRTLVVTQAEVFAVKDGKETLCALMQQTIMVMHGKTEK</sequence>
<evidence type="ECO:0000256" key="5">
    <source>
        <dbReference type="ARBA" id="ARBA00038894"/>
    </source>
</evidence>
<dbReference type="Pfam" id="PF03061">
    <property type="entry name" value="4HBT"/>
    <property type="match status" value="1"/>
</dbReference>
<comment type="catalytic activity">
    <reaction evidence="7">
        <text>a medium-chain fatty acyl-CoA + H2O = a medium-chain fatty acid + CoA + H(+)</text>
        <dbReference type="Rhea" id="RHEA:68184"/>
        <dbReference type="ChEBI" id="CHEBI:15377"/>
        <dbReference type="ChEBI" id="CHEBI:15378"/>
        <dbReference type="ChEBI" id="CHEBI:57287"/>
        <dbReference type="ChEBI" id="CHEBI:59558"/>
        <dbReference type="ChEBI" id="CHEBI:90546"/>
    </reaction>
</comment>
<evidence type="ECO:0000259" key="8">
    <source>
        <dbReference type="Pfam" id="PF03061"/>
    </source>
</evidence>
<protein>
    <recommendedName>
        <fullName evidence="6">Medium/long-chain acyl-CoA thioesterase YigI</fullName>
        <ecNumber evidence="5">3.1.2.20</ecNumber>
    </recommendedName>
</protein>
<reference evidence="9" key="1">
    <citation type="submission" date="2005-08" db="EMBL/GenBank/DDBJ databases">
        <title>Complete sequence of Dechloromonas aromatica RCB.</title>
        <authorList>
            <person name="Salinero K.K."/>
            <person name="Copeland A."/>
            <person name="Lucas S."/>
            <person name="Lapidus A."/>
            <person name="Barry K."/>
            <person name="Detter J.C."/>
            <person name="Glavina T."/>
            <person name="Hammon N."/>
            <person name="Israni S."/>
            <person name="Pitluck S."/>
            <person name="Di Bartolo G."/>
            <person name="Trong S."/>
            <person name="Schmutz J."/>
            <person name="Larimer F."/>
            <person name="Land M."/>
            <person name="Ivanova N."/>
            <person name="Richardson P."/>
        </authorList>
    </citation>
    <scope>NUCLEOTIDE SEQUENCE</scope>
    <source>
        <strain evidence="9">RCB</strain>
    </source>
</reference>
<evidence type="ECO:0000256" key="3">
    <source>
        <dbReference type="ARBA" id="ARBA00036002"/>
    </source>
</evidence>
<keyword evidence="1" id="KW-0378">Hydrolase</keyword>
<comment type="catalytic activity">
    <reaction evidence="2">
        <text>a fatty acyl-CoA + H2O = a fatty acid + CoA + H(+)</text>
        <dbReference type="Rhea" id="RHEA:16781"/>
        <dbReference type="ChEBI" id="CHEBI:15377"/>
        <dbReference type="ChEBI" id="CHEBI:15378"/>
        <dbReference type="ChEBI" id="CHEBI:28868"/>
        <dbReference type="ChEBI" id="CHEBI:57287"/>
        <dbReference type="ChEBI" id="CHEBI:77636"/>
        <dbReference type="EC" id="3.1.2.20"/>
    </reaction>
</comment>
<dbReference type="AlphaFoldDB" id="Q47JX1"/>
<organism evidence="9">
    <name type="scientific">Dechloromonas aromatica (strain RCB)</name>
    <dbReference type="NCBI Taxonomy" id="159087"/>
    <lineage>
        <taxon>Bacteria</taxon>
        <taxon>Pseudomonadati</taxon>
        <taxon>Pseudomonadota</taxon>
        <taxon>Betaproteobacteria</taxon>
        <taxon>Rhodocyclales</taxon>
        <taxon>Azonexaceae</taxon>
        <taxon>Dechloromonas</taxon>
    </lineage>
</organism>
<dbReference type="HOGENOM" id="CLU_089876_5_1_4"/>
<dbReference type="EMBL" id="CP000089">
    <property type="protein sequence ID" value="AAZ44860.1"/>
    <property type="molecule type" value="Genomic_DNA"/>
</dbReference>
<dbReference type="EC" id="3.1.2.20" evidence="5"/>
<dbReference type="SUPFAM" id="SSF54637">
    <property type="entry name" value="Thioesterase/thiol ester dehydrase-isomerase"/>
    <property type="match status" value="1"/>
</dbReference>
<dbReference type="InterPro" id="IPR006683">
    <property type="entry name" value="Thioestr_dom"/>
</dbReference>
<evidence type="ECO:0000313" key="9">
    <source>
        <dbReference type="EMBL" id="AAZ44860.1"/>
    </source>
</evidence>